<dbReference type="InterPro" id="IPR000312">
    <property type="entry name" value="Glycosyl_Trfase_fam3"/>
</dbReference>
<evidence type="ECO:0000256" key="1">
    <source>
        <dbReference type="ARBA" id="ARBA00022676"/>
    </source>
</evidence>
<dbReference type="GO" id="GO:0004048">
    <property type="term" value="F:anthranilate phosphoribosyltransferase activity"/>
    <property type="evidence" value="ECO:0007669"/>
    <property type="project" value="InterPro"/>
</dbReference>
<sequence>MSTQPAEKKPEPVSISPLLQRLAYPATQTPVQATEIASAFALIFEDRLSVVQTAALLTLLHSTGKDRHADVIAQCSHRMREAARQVEKTSLKQTIKARAVKEGKYRGGLCDIVGTGGDSHSTFNISTTASIISSPHLMVAKHGNRAQTSFSGSADVLNAITPVPPKITALNADNVAKVYEKTNYAFLFAPNFHTGMMYSDHVRRGLGLRTIFNLMGPLANPVDWALEARVVGVAYQSLGPVFVEALRQGGAKKALVVCGEEDMDEISCAGKTNCWQLSEYPNPAYDESTCNNDCSSDEDEEGTPRTLVKMETFQLHPSDFGLPTHPLTAVYGRKMPKENAAKLMSILRNELPPSDPILDFVLMNVASLLVITERGPGGGRWKEGVRRARWAVESGAALKCLEEFIEVTNQL</sequence>
<dbReference type="PANTHER" id="PTHR43285:SF2">
    <property type="entry name" value="ANTHRANILATE PHOSPHORIBOSYLTRANSFERASE"/>
    <property type="match status" value="1"/>
</dbReference>
<feature type="domain" description="Glycosyl transferase family 3 N-terminal" evidence="4">
    <location>
        <begin position="30"/>
        <end position="83"/>
    </location>
</feature>
<dbReference type="InterPro" id="IPR035902">
    <property type="entry name" value="Nuc_phospho_transferase"/>
</dbReference>
<accession>A0A3A2ZDU5</accession>
<comment type="caution">
    <text evidence="5">The sequence shown here is derived from an EMBL/GenBank/DDBJ whole genome shotgun (WGS) entry which is preliminary data.</text>
</comment>
<evidence type="ECO:0000259" key="4">
    <source>
        <dbReference type="Pfam" id="PF02885"/>
    </source>
</evidence>
<dbReference type="GO" id="GO:0000162">
    <property type="term" value="P:L-tryptophan biosynthetic process"/>
    <property type="evidence" value="ECO:0007669"/>
    <property type="project" value="InterPro"/>
</dbReference>
<keyword evidence="6" id="KW-1185">Reference proteome</keyword>
<dbReference type="EMBL" id="MVGC01000236">
    <property type="protein sequence ID" value="RJE21319.1"/>
    <property type="molecule type" value="Genomic_DNA"/>
</dbReference>
<evidence type="ECO:0000256" key="2">
    <source>
        <dbReference type="ARBA" id="ARBA00022679"/>
    </source>
</evidence>
<organism evidence="5 6">
    <name type="scientific">Aspergillus sclerotialis</name>
    <dbReference type="NCBI Taxonomy" id="2070753"/>
    <lineage>
        <taxon>Eukaryota</taxon>
        <taxon>Fungi</taxon>
        <taxon>Dikarya</taxon>
        <taxon>Ascomycota</taxon>
        <taxon>Pezizomycotina</taxon>
        <taxon>Eurotiomycetes</taxon>
        <taxon>Eurotiomycetidae</taxon>
        <taxon>Eurotiales</taxon>
        <taxon>Aspergillaceae</taxon>
        <taxon>Aspergillus</taxon>
        <taxon>Aspergillus subgen. Polypaecilum</taxon>
    </lineage>
</organism>
<keyword evidence="1 5" id="KW-0328">Glycosyltransferase</keyword>
<dbReference type="Proteomes" id="UP000266188">
    <property type="component" value="Unassembled WGS sequence"/>
</dbReference>
<dbReference type="InterPro" id="IPR005940">
    <property type="entry name" value="Anthranilate_Pribosyl_Tfrase"/>
</dbReference>
<dbReference type="Gene3D" id="3.40.1030.10">
    <property type="entry name" value="Nucleoside phosphorylase/phosphoribosyltransferase catalytic domain"/>
    <property type="match status" value="1"/>
</dbReference>
<dbReference type="SUPFAM" id="SSF52418">
    <property type="entry name" value="Nucleoside phosphorylase/phosphoribosyltransferase catalytic domain"/>
    <property type="match status" value="1"/>
</dbReference>
<dbReference type="InterPro" id="IPR017459">
    <property type="entry name" value="Glycosyl_Trfase_fam3_N_dom"/>
</dbReference>
<evidence type="ECO:0000313" key="5">
    <source>
        <dbReference type="EMBL" id="RJE21319.1"/>
    </source>
</evidence>
<keyword evidence="2 5" id="KW-0808">Transferase</keyword>
<evidence type="ECO:0000313" key="6">
    <source>
        <dbReference type="Proteomes" id="UP000266188"/>
    </source>
</evidence>
<evidence type="ECO:0000259" key="3">
    <source>
        <dbReference type="Pfam" id="PF00591"/>
    </source>
</evidence>
<dbReference type="NCBIfam" id="TIGR01245">
    <property type="entry name" value="trpD"/>
    <property type="match status" value="1"/>
</dbReference>
<dbReference type="AlphaFoldDB" id="A0A3A2ZDU5"/>
<dbReference type="Pfam" id="PF02885">
    <property type="entry name" value="Glycos_trans_3N"/>
    <property type="match status" value="1"/>
</dbReference>
<feature type="domain" description="Glycosyl transferase family 3" evidence="3">
    <location>
        <begin position="109"/>
        <end position="278"/>
    </location>
</feature>
<dbReference type="GO" id="GO:0005829">
    <property type="term" value="C:cytosol"/>
    <property type="evidence" value="ECO:0007669"/>
    <property type="project" value="TreeGrafter"/>
</dbReference>
<dbReference type="FunFam" id="3.40.1030.10:FF:000008">
    <property type="entry name" value="Anthranilate phosphoribosyltransferase, putative"/>
    <property type="match status" value="1"/>
</dbReference>
<dbReference type="OrthoDB" id="427800at2759"/>
<dbReference type="STRING" id="2070753.A0A3A2ZDU5"/>
<protein>
    <submittedName>
        <fullName evidence="5">Anthranilate phosphoribosyltransferase</fullName>
    </submittedName>
</protein>
<dbReference type="Gene3D" id="1.20.970.10">
    <property type="entry name" value="Transferase, Pyrimidine Nucleoside Phosphorylase, Chain C"/>
    <property type="match status" value="1"/>
</dbReference>
<name>A0A3A2ZDU5_9EURO</name>
<feature type="domain" description="Glycosyl transferase family 3" evidence="3">
    <location>
        <begin position="309"/>
        <end position="398"/>
    </location>
</feature>
<proteinExistence type="predicted"/>
<dbReference type="PANTHER" id="PTHR43285">
    <property type="entry name" value="ANTHRANILATE PHOSPHORIBOSYLTRANSFERASE"/>
    <property type="match status" value="1"/>
</dbReference>
<reference evidence="6" key="1">
    <citation type="submission" date="2017-02" db="EMBL/GenBank/DDBJ databases">
        <authorList>
            <person name="Tafer H."/>
            <person name="Lopandic K."/>
        </authorList>
    </citation>
    <scope>NUCLEOTIDE SEQUENCE [LARGE SCALE GENOMIC DNA]</scope>
    <source>
        <strain evidence="6">CBS 366.77</strain>
    </source>
</reference>
<dbReference type="Pfam" id="PF00591">
    <property type="entry name" value="Glycos_transf_3"/>
    <property type="match status" value="2"/>
</dbReference>
<gene>
    <name evidence="5" type="ORF">PHISCL_06336</name>
</gene>